<comment type="caution">
    <text evidence="1">The sequence shown here is derived from an EMBL/GenBank/DDBJ whole genome shotgun (WGS) entry which is preliminary data.</text>
</comment>
<dbReference type="EMBL" id="CAJDYZ010001558">
    <property type="protein sequence ID" value="CAD1468954.1"/>
    <property type="molecule type" value="Genomic_DNA"/>
</dbReference>
<dbReference type="Proteomes" id="UP000752696">
    <property type="component" value="Unassembled WGS sequence"/>
</dbReference>
<protein>
    <submittedName>
        <fullName evidence="1">Uncharacterized protein</fullName>
    </submittedName>
</protein>
<dbReference type="AlphaFoldDB" id="A0A6V7GTU6"/>
<organism evidence="1 2">
    <name type="scientific">Heterotrigona itama</name>
    <dbReference type="NCBI Taxonomy" id="395501"/>
    <lineage>
        <taxon>Eukaryota</taxon>
        <taxon>Metazoa</taxon>
        <taxon>Ecdysozoa</taxon>
        <taxon>Arthropoda</taxon>
        <taxon>Hexapoda</taxon>
        <taxon>Insecta</taxon>
        <taxon>Pterygota</taxon>
        <taxon>Neoptera</taxon>
        <taxon>Endopterygota</taxon>
        <taxon>Hymenoptera</taxon>
        <taxon>Apocrita</taxon>
        <taxon>Aculeata</taxon>
        <taxon>Apoidea</taxon>
        <taxon>Anthophila</taxon>
        <taxon>Apidae</taxon>
        <taxon>Heterotrigona</taxon>
    </lineage>
</organism>
<keyword evidence="2" id="KW-1185">Reference proteome</keyword>
<sequence>HVRVDTRAKIFGDDDPGDLQQNDMCFDHPRAKIFRKCVCTHVCVHTFDDSLSV</sequence>
<reference evidence="1" key="1">
    <citation type="submission" date="2020-07" db="EMBL/GenBank/DDBJ databases">
        <authorList>
            <person name="Nazaruddin N."/>
        </authorList>
    </citation>
    <scope>NUCLEOTIDE SEQUENCE</scope>
</reference>
<accession>A0A6V7GTU6</accession>
<name>A0A6V7GTU6_9HYME</name>
<evidence type="ECO:0000313" key="2">
    <source>
        <dbReference type="Proteomes" id="UP000752696"/>
    </source>
</evidence>
<proteinExistence type="predicted"/>
<evidence type="ECO:0000313" key="1">
    <source>
        <dbReference type="EMBL" id="CAD1468954.1"/>
    </source>
</evidence>
<gene>
    <name evidence="1" type="ORF">MHI_LOCUS87271</name>
</gene>
<feature type="non-terminal residue" evidence="1">
    <location>
        <position position="53"/>
    </location>
</feature>
<feature type="non-terminal residue" evidence="1">
    <location>
        <position position="1"/>
    </location>
</feature>